<comment type="cofactor">
    <cofactor evidence="16">
        <name>Mg(2+)</name>
        <dbReference type="ChEBI" id="CHEBI:18420"/>
    </cofactor>
</comment>
<keyword evidence="10 17" id="KW-1133">Transmembrane helix</keyword>
<dbReference type="PANTHER" id="PTHR24092:SF174">
    <property type="entry name" value="PHOSPHOLIPID-TRANSPORTING ATPASE DNF3-RELATED"/>
    <property type="match status" value="1"/>
</dbReference>
<dbReference type="InterPro" id="IPR036412">
    <property type="entry name" value="HAD-like_sf"/>
</dbReference>
<evidence type="ECO:0000256" key="4">
    <source>
        <dbReference type="ARBA" id="ARBA00022692"/>
    </source>
</evidence>
<dbReference type="NCBIfam" id="TIGR01494">
    <property type="entry name" value="ATPase_P-type"/>
    <property type="match status" value="2"/>
</dbReference>
<keyword evidence="9 17" id="KW-1278">Translocase</keyword>
<dbReference type="STRING" id="133381.A0A2T9ZCM0"/>
<dbReference type="InterPro" id="IPR044492">
    <property type="entry name" value="P_typ_ATPase_HD_dom"/>
</dbReference>
<dbReference type="Proteomes" id="UP000245609">
    <property type="component" value="Unassembled WGS sequence"/>
</dbReference>
<keyword evidence="7 15" id="KW-0067">ATP-binding</keyword>
<comment type="caution">
    <text evidence="22">The sequence shown here is derived from an EMBL/GenBank/DDBJ whole genome shotgun (WGS) entry which is preliminary data.</text>
</comment>
<feature type="binding site" evidence="15">
    <location>
        <position position="1215"/>
    </location>
    <ligand>
        <name>ATP</name>
        <dbReference type="ChEBI" id="CHEBI:30616"/>
    </ligand>
</feature>
<dbReference type="OrthoDB" id="377733at2759"/>
<evidence type="ECO:0000256" key="7">
    <source>
        <dbReference type="ARBA" id="ARBA00022840"/>
    </source>
</evidence>
<feature type="domain" description="P-type ATPase C-terminal" evidence="21">
    <location>
        <begin position="1422"/>
        <end position="1523"/>
    </location>
</feature>
<dbReference type="GO" id="GO:0016887">
    <property type="term" value="F:ATP hydrolysis activity"/>
    <property type="evidence" value="ECO:0007669"/>
    <property type="project" value="InterPro"/>
</dbReference>
<feature type="binding site" evidence="15">
    <location>
        <position position="1214"/>
    </location>
    <ligand>
        <name>ATP</name>
        <dbReference type="ChEBI" id="CHEBI:30616"/>
    </ligand>
</feature>
<sequence length="1532" mass="171431">MSSQRRSQAEKPRHSLSDFPLNTEPTSPGQSNFSDRKVSKLKHFGTIRTKVAKFARTFDSRKQIDPDNAQGTYTTPEALERPHSYDASHHDAYLYLTKAPTPRASPRTSILLSDYDINEEPGIPDSENPQQTVAAISSRLSISTKTVKAANADTTGVISRAIPLPGFFLSTDSDFWPCGYAFRVRGRYPHLPIVVPGSLTKRVHFEVSYDYPKNSISTARYNVFTFLPAQLIAQFSKVANIYFLFISILQQVPGWSTTGRFSTLFPLCVFVTFGIAHEGYDDYRRHKMDYAENTQKARVLKVKYLSSEHKTLFSRELRTPSFRSGVSTVASTVRTIKKSVLFVYEWQRTMRDKLKEKRRKKREAEESDEESDDEEDSDVSDDDSAKAYSLLQKKGSTSHLHTSIHESHSLSKRSDKSNPGNPNVSTSNEPTPNVSTTNMSTPNLDPENDNNKIADTPTLQQSLLKMFQRRGETSRFGLGHSRNVSESFPTSDTEKRTSSSLSDAKPKKKTLRVQFADLPDSSNENLVAPSLPPNMTCKWKSKKWMNLQVGDIILIGKDEWIPADCIVLTSSSPDGTCFVETASLDGETTLKQKVAPHVTAKSIRSSSQLAAYSGVTFTESPSPDLYSFEGYLEVDSVKHPLTPNNLLLRGSKLRNTDFVIGQIVFSGEETRLRLNATRNIRTKAPQIQKITNKIVIIVFLILIFSCIILSAASIAWQNKNLHKFWYLVAKQITKAEIIFGNIVMLNALIPISLYVTLEGVKIFQVYMMQQDIEMYYEKTDTPMAARTTAINEDLGMVKFILSDKTGTLTENIMRFKAAMVGGLAFSHSQSLSNSFSDSQLLSKSLEPSESNSPDHLEIVNLPEPDDVNKSNSTMKSQKDNLFHSDLEKSPSHQSSTAKEQSHNFYSNLKVDTTLSCLPPSSFISAISENNHPVHETLKSDGLSNPAQLDCKQFQLFLKSLSLCHSVQPDVDYATGEVSGFQSSSPDEKALVLAAAQLGYIVTERVGPLLKLRIVNSDRLAEWYTNVSSVNNDNSSDLENHEQNSFNICPQDPEADTVEEYEVLAVLDFTSARKRMSVVYRCPDGKIHLFCKGADSVILPRLAKPSSSASPAYSEWLKTCADNSLRAFACDGLRTLVYAHCEIPESDYEEWAERYADAASSLNNRQAMIEQVANELERNMELAGITAVEDRLQEGVPETIEALKRAGIHIWMLTGDKIETAINIAKSCRLIDGDDTVSQTMVIEGPVSYDELDRYLDTAYSTATSLQSYEARSLMKFKMSSRWPAIFAQSANFFKKLKSLRLRRNKQLRDSPSNLMLHDNGSSSNKIERFALVVDGDTLSMLETHSDLMDKFVSVGVLSDTIVCSRVSPAQKAMITHQMRIRCDQTASYAVTLAIGDGGNDIAMIQEAHVGVGIAGVEGLQAARSADFSIAQFRFLRKLLLVHGLWCYTRISRFILATFYKCYTFYFLQFIFQFYTGFSGTSVFESTSLSLYNTLFTFLPVIVLGAFDQDLDAKTLYNSPEYYSARCAYAWNY</sequence>
<dbReference type="SUPFAM" id="SSF81660">
    <property type="entry name" value="Metal cation-transporting ATPase, ATP-binding domain N"/>
    <property type="match status" value="1"/>
</dbReference>
<accession>A0A2T9ZCM0</accession>
<dbReference type="Pfam" id="PF16209">
    <property type="entry name" value="PhoLip_ATPase_N"/>
    <property type="match status" value="1"/>
</dbReference>
<dbReference type="Gene3D" id="2.70.150.10">
    <property type="entry name" value="Calcium-transporting ATPase, cytoplasmic transduction domain A"/>
    <property type="match status" value="1"/>
</dbReference>
<gene>
    <name evidence="22" type="ORF">BB560_003215</name>
</gene>
<evidence type="ECO:0000256" key="8">
    <source>
        <dbReference type="ARBA" id="ARBA00022842"/>
    </source>
</evidence>
<protein>
    <recommendedName>
        <fullName evidence="17">Phospholipid-transporting ATPase</fullName>
        <ecNumber evidence="17">7.6.2.1</ecNumber>
    </recommendedName>
</protein>
<dbReference type="InterPro" id="IPR023298">
    <property type="entry name" value="ATPase_P-typ_TM_dom_sf"/>
</dbReference>
<dbReference type="SUPFAM" id="SSF81665">
    <property type="entry name" value="Calcium ATPase, transmembrane domain M"/>
    <property type="match status" value="1"/>
</dbReference>
<dbReference type="InterPro" id="IPR006539">
    <property type="entry name" value="P-type_ATPase_IV"/>
</dbReference>
<evidence type="ECO:0000256" key="16">
    <source>
        <dbReference type="PIRSR" id="PIRSR606539-3"/>
    </source>
</evidence>
<dbReference type="Pfam" id="PF16212">
    <property type="entry name" value="PhoLip_ATPase_C"/>
    <property type="match status" value="1"/>
</dbReference>
<dbReference type="SFLD" id="SFLDS00003">
    <property type="entry name" value="Haloacid_Dehalogenase"/>
    <property type="match status" value="1"/>
</dbReference>
<dbReference type="PROSITE" id="PS00154">
    <property type="entry name" value="ATPASE_E1_E2"/>
    <property type="match status" value="1"/>
</dbReference>
<dbReference type="SFLD" id="SFLDG00002">
    <property type="entry name" value="C1.7:_P-type_atpase_like"/>
    <property type="match status" value="1"/>
</dbReference>
<keyword evidence="6 15" id="KW-0547">Nucleotide-binding</keyword>
<dbReference type="PANTHER" id="PTHR24092">
    <property type="entry name" value="PROBABLE PHOSPHOLIPID-TRANSPORTING ATPASE"/>
    <property type="match status" value="1"/>
</dbReference>
<feature type="binding site" evidence="15">
    <location>
        <position position="804"/>
    </location>
    <ligand>
        <name>ATP</name>
        <dbReference type="ChEBI" id="CHEBI:30616"/>
    </ligand>
</feature>
<feature type="compositionally biased region" description="Polar residues" evidence="18">
    <location>
        <begin position="417"/>
        <end position="443"/>
    </location>
</feature>
<feature type="transmembrane region" description="Helical" evidence="17">
    <location>
        <begin position="737"/>
        <end position="757"/>
    </location>
</feature>
<dbReference type="SUPFAM" id="SSF81653">
    <property type="entry name" value="Calcium ATPase, transduction domain A"/>
    <property type="match status" value="1"/>
</dbReference>
<comment type="subcellular location">
    <subcellularLocation>
        <location evidence="2">Endomembrane system</location>
    </subcellularLocation>
    <subcellularLocation>
        <location evidence="1 17">Membrane</location>
        <topology evidence="1 17">Multi-pass membrane protein</topology>
    </subcellularLocation>
</comment>
<evidence type="ECO:0000256" key="13">
    <source>
        <dbReference type="ARBA" id="ARBA00049128"/>
    </source>
</evidence>
<keyword evidence="23" id="KW-1185">Reference proteome</keyword>
<dbReference type="InterPro" id="IPR032630">
    <property type="entry name" value="P_typ_ATPase_c"/>
</dbReference>
<evidence type="ECO:0000256" key="6">
    <source>
        <dbReference type="ARBA" id="ARBA00022741"/>
    </source>
</evidence>
<evidence type="ECO:0000256" key="15">
    <source>
        <dbReference type="PIRSR" id="PIRSR606539-2"/>
    </source>
</evidence>
<proteinExistence type="inferred from homology"/>
<feature type="region of interest" description="Disordered" evidence="18">
    <location>
        <begin position="1"/>
        <end position="37"/>
    </location>
</feature>
<keyword evidence="5 16" id="KW-0479">Metal-binding</keyword>
<evidence type="ECO:0000256" key="2">
    <source>
        <dbReference type="ARBA" id="ARBA00004308"/>
    </source>
</evidence>
<feature type="domain" description="P-type ATPase A" evidence="19">
    <location>
        <begin position="538"/>
        <end position="606"/>
    </location>
</feature>
<feature type="binding site" evidence="15">
    <location>
        <position position="1371"/>
    </location>
    <ligand>
        <name>ATP</name>
        <dbReference type="ChEBI" id="CHEBI:30616"/>
    </ligand>
</feature>
<dbReference type="GO" id="GO:0045332">
    <property type="term" value="P:phospholipid translocation"/>
    <property type="evidence" value="ECO:0007669"/>
    <property type="project" value="TreeGrafter"/>
</dbReference>
<feature type="binding site" evidence="16">
    <location>
        <position position="803"/>
    </location>
    <ligand>
        <name>Mg(2+)</name>
        <dbReference type="ChEBI" id="CHEBI:18420"/>
    </ligand>
</feature>
<name>A0A2T9ZCM0_9FUNG</name>
<keyword evidence="8 16" id="KW-0460">Magnesium</keyword>
<dbReference type="SFLD" id="SFLDF00027">
    <property type="entry name" value="p-type_atpase"/>
    <property type="match status" value="1"/>
</dbReference>
<dbReference type="GO" id="GO:0005524">
    <property type="term" value="F:ATP binding"/>
    <property type="evidence" value="ECO:0007669"/>
    <property type="project" value="UniProtKB-UniRule"/>
</dbReference>
<feature type="domain" description="P-type ATPase N-terminal" evidence="20">
    <location>
        <begin position="208"/>
        <end position="263"/>
    </location>
</feature>
<feature type="transmembrane region" description="Helical" evidence="17">
    <location>
        <begin position="1462"/>
        <end position="1483"/>
    </location>
</feature>
<dbReference type="Pfam" id="PF00122">
    <property type="entry name" value="E1-E2_ATPase"/>
    <property type="match status" value="1"/>
</dbReference>
<feature type="region of interest" description="Disordered" evidence="18">
    <location>
        <begin position="354"/>
        <end position="454"/>
    </location>
</feature>
<evidence type="ECO:0000256" key="18">
    <source>
        <dbReference type="SAM" id="MobiDB-lite"/>
    </source>
</evidence>
<feature type="compositionally biased region" description="Polar residues" evidence="18">
    <location>
        <begin position="23"/>
        <end position="33"/>
    </location>
</feature>
<feature type="binding site" evidence="16">
    <location>
        <position position="1396"/>
    </location>
    <ligand>
        <name>Mg(2+)</name>
        <dbReference type="ChEBI" id="CHEBI:18420"/>
    </ligand>
</feature>
<dbReference type="PRINTS" id="PR00119">
    <property type="entry name" value="CATATPASE"/>
</dbReference>
<dbReference type="Gene3D" id="3.40.50.1000">
    <property type="entry name" value="HAD superfamily/HAD-like"/>
    <property type="match status" value="2"/>
</dbReference>
<dbReference type="InterPro" id="IPR059000">
    <property type="entry name" value="ATPase_P-type_domA"/>
</dbReference>
<evidence type="ECO:0000313" key="23">
    <source>
        <dbReference type="Proteomes" id="UP000245609"/>
    </source>
</evidence>
<evidence type="ECO:0000256" key="14">
    <source>
        <dbReference type="PIRSR" id="PIRSR606539-1"/>
    </source>
</evidence>
<dbReference type="InterPro" id="IPR001757">
    <property type="entry name" value="P_typ_ATPase"/>
</dbReference>
<dbReference type="Gene3D" id="3.40.1110.10">
    <property type="entry name" value="Calcium-transporting ATPase, cytoplasmic domain N"/>
    <property type="match status" value="2"/>
</dbReference>
<feature type="binding site" evidence="16">
    <location>
        <position position="805"/>
    </location>
    <ligand>
        <name>Mg(2+)</name>
        <dbReference type="ChEBI" id="CHEBI:18420"/>
    </ligand>
</feature>
<dbReference type="InterPro" id="IPR008250">
    <property type="entry name" value="ATPase_P-typ_transduc_dom_A_sf"/>
</dbReference>
<dbReference type="GO" id="GO:0005886">
    <property type="term" value="C:plasma membrane"/>
    <property type="evidence" value="ECO:0007669"/>
    <property type="project" value="TreeGrafter"/>
</dbReference>
<dbReference type="EC" id="7.6.2.1" evidence="17"/>
<evidence type="ECO:0000256" key="17">
    <source>
        <dbReference type="RuleBase" id="RU362033"/>
    </source>
</evidence>
<evidence type="ECO:0000313" key="22">
    <source>
        <dbReference type="EMBL" id="PVV02336.1"/>
    </source>
</evidence>
<evidence type="ECO:0000259" key="19">
    <source>
        <dbReference type="Pfam" id="PF00122"/>
    </source>
</evidence>
<evidence type="ECO:0000256" key="1">
    <source>
        <dbReference type="ARBA" id="ARBA00004141"/>
    </source>
</evidence>
<feature type="compositionally biased region" description="Acidic residues" evidence="18">
    <location>
        <begin position="365"/>
        <end position="382"/>
    </location>
</feature>
<evidence type="ECO:0000256" key="9">
    <source>
        <dbReference type="ARBA" id="ARBA00022967"/>
    </source>
</evidence>
<dbReference type="InterPro" id="IPR023299">
    <property type="entry name" value="ATPase_P-typ_cyto_dom_N"/>
</dbReference>
<feature type="binding site" evidence="15">
    <location>
        <position position="1400"/>
    </location>
    <ligand>
        <name>ATP</name>
        <dbReference type="ChEBI" id="CHEBI:30616"/>
    </ligand>
</feature>
<dbReference type="EMBL" id="MBFS01000503">
    <property type="protein sequence ID" value="PVV02336.1"/>
    <property type="molecule type" value="Genomic_DNA"/>
</dbReference>
<dbReference type="NCBIfam" id="TIGR01652">
    <property type="entry name" value="ATPase-Plipid"/>
    <property type="match status" value="1"/>
</dbReference>
<dbReference type="GO" id="GO:0005802">
    <property type="term" value="C:trans-Golgi network"/>
    <property type="evidence" value="ECO:0007669"/>
    <property type="project" value="TreeGrafter"/>
</dbReference>
<feature type="region of interest" description="Disordered" evidence="18">
    <location>
        <begin position="842"/>
        <end position="875"/>
    </location>
</feature>
<evidence type="ECO:0000256" key="5">
    <source>
        <dbReference type="ARBA" id="ARBA00022723"/>
    </source>
</evidence>
<feature type="transmembrane region" description="Helical" evidence="17">
    <location>
        <begin position="1489"/>
        <end position="1506"/>
    </location>
</feature>
<keyword evidence="11 17" id="KW-0472">Membrane</keyword>
<feature type="binding site" evidence="16">
    <location>
        <position position="1400"/>
    </location>
    <ligand>
        <name>Mg(2+)</name>
        <dbReference type="ChEBI" id="CHEBI:18420"/>
    </ligand>
</feature>
<dbReference type="InterPro" id="IPR023214">
    <property type="entry name" value="HAD_sf"/>
</dbReference>
<feature type="compositionally biased region" description="Polar residues" evidence="18">
    <location>
        <begin position="482"/>
        <end position="491"/>
    </location>
</feature>
<organism evidence="22 23">
    <name type="scientific">Smittium megazygosporum</name>
    <dbReference type="NCBI Taxonomy" id="133381"/>
    <lineage>
        <taxon>Eukaryota</taxon>
        <taxon>Fungi</taxon>
        <taxon>Fungi incertae sedis</taxon>
        <taxon>Zoopagomycota</taxon>
        <taxon>Kickxellomycotina</taxon>
        <taxon>Harpellomycetes</taxon>
        <taxon>Harpellales</taxon>
        <taxon>Legeriomycetaceae</taxon>
        <taxon>Smittium</taxon>
    </lineage>
</organism>
<dbReference type="InterPro" id="IPR032631">
    <property type="entry name" value="P-type_ATPase_N"/>
</dbReference>
<evidence type="ECO:0000256" key="12">
    <source>
        <dbReference type="ARBA" id="ARBA00034036"/>
    </source>
</evidence>
<feature type="region of interest" description="Disordered" evidence="18">
    <location>
        <begin position="62"/>
        <end position="82"/>
    </location>
</feature>
<evidence type="ECO:0000256" key="3">
    <source>
        <dbReference type="ARBA" id="ARBA00008109"/>
    </source>
</evidence>
<feature type="binding site" evidence="15">
    <location>
        <position position="1213"/>
    </location>
    <ligand>
        <name>ATP</name>
        <dbReference type="ChEBI" id="CHEBI:30616"/>
    </ligand>
</feature>
<feature type="transmembrane region" description="Helical" evidence="17">
    <location>
        <begin position="694"/>
        <end position="716"/>
    </location>
</feature>
<feature type="region of interest" description="Disordered" evidence="18">
    <location>
        <begin position="474"/>
        <end position="508"/>
    </location>
</feature>
<keyword evidence="4 17" id="KW-0812">Transmembrane</keyword>
<comment type="catalytic activity">
    <reaction evidence="12 17">
        <text>ATP + H2O + phospholipidSide 1 = ADP + phosphate + phospholipidSide 2.</text>
        <dbReference type="EC" id="7.6.2.1"/>
    </reaction>
</comment>
<feature type="compositionally biased region" description="Basic and acidic residues" evidence="18">
    <location>
        <begin position="403"/>
        <end position="416"/>
    </location>
</feature>
<comment type="caution">
    <text evidence="17">Lacks conserved residue(s) required for the propagation of feature annotation.</text>
</comment>
<feature type="binding site" evidence="15">
    <location>
        <position position="803"/>
    </location>
    <ligand>
        <name>ATP</name>
        <dbReference type="ChEBI" id="CHEBI:30616"/>
    </ligand>
</feature>
<feature type="binding site" evidence="15">
    <location>
        <position position="1068"/>
    </location>
    <ligand>
        <name>ATP</name>
        <dbReference type="ChEBI" id="CHEBI:30616"/>
    </ligand>
</feature>
<feature type="compositionally biased region" description="Basic and acidic residues" evidence="18">
    <location>
        <begin position="7"/>
        <end position="16"/>
    </location>
</feature>
<evidence type="ECO:0000256" key="10">
    <source>
        <dbReference type="ARBA" id="ARBA00022989"/>
    </source>
</evidence>
<dbReference type="SUPFAM" id="SSF56784">
    <property type="entry name" value="HAD-like"/>
    <property type="match status" value="1"/>
</dbReference>
<dbReference type="Gene3D" id="1.20.1110.10">
    <property type="entry name" value="Calcium-transporting ATPase, transmembrane domain"/>
    <property type="match status" value="1"/>
</dbReference>
<dbReference type="GO" id="GO:0000287">
    <property type="term" value="F:magnesium ion binding"/>
    <property type="evidence" value="ECO:0007669"/>
    <property type="project" value="UniProtKB-UniRule"/>
</dbReference>
<comment type="similarity">
    <text evidence="3 17">Belongs to the cation transport ATPase (P-type) (TC 3.A.3) family. Type IV subfamily.</text>
</comment>
<dbReference type="GO" id="GO:0006892">
    <property type="term" value="P:post-Golgi vesicle-mediated transport"/>
    <property type="evidence" value="ECO:0007669"/>
    <property type="project" value="TreeGrafter"/>
</dbReference>
<comment type="catalytic activity">
    <reaction evidence="13">
        <text>a 1,2-diacyl-sn-glycero-3-phosphoethanolamine(out) + ATP + H2O = a 1,2-diacyl-sn-glycero-3-phosphoethanolamine(in) + ADP + phosphate + H(+)</text>
        <dbReference type="Rhea" id="RHEA:66132"/>
        <dbReference type="ChEBI" id="CHEBI:15377"/>
        <dbReference type="ChEBI" id="CHEBI:15378"/>
        <dbReference type="ChEBI" id="CHEBI:30616"/>
        <dbReference type="ChEBI" id="CHEBI:43474"/>
        <dbReference type="ChEBI" id="CHEBI:64612"/>
        <dbReference type="ChEBI" id="CHEBI:456216"/>
    </reaction>
    <physiologicalReaction direction="left-to-right" evidence="13">
        <dbReference type="Rhea" id="RHEA:66133"/>
    </physiologicalReaction>
</comment>
<evidence type="ECO:0000259" key="21">
    <source>
        <dbReference type="Pfam" id="PF16212"/>
    </source>
</evidence>
<dbReference type="Pfam" id="PF13246">
    <property type="entry name" value="Cation_ATPase"/>
    <property type="match status" value="1"/>
</dbReference>
<dbReference type="GO" id="GO:0032456">
    <property type="term" value="P:endocytic recycling"/>
    <property type="evidence" value="ECO:0007669"/>
    <property type="project" value="TreeGrafter"/>
</dbReference>
<evidence type="ECO:0000256" key="11">
    <source>
        <dbReference type="ARBA" id="ARBA00023136"/>
    </source>
</evidence>
<reference evidence="22 23" key="1">
    <citation type="journal article" date="2018" name="MBio">
        <title>Comparative Genomics Reveals the Core Gene Toolbox for the Fungus-Insect Symbiosis.</title>
        <authorList>
            <person name="Wang Y."/>
            <person name="Stata M."/>
            <person name="Wang W."/>
            <person name="Stajich J.E."/>
            <person name="White M.M."/>
            <person name="Moncalvo J.M."/>
        </authorList>
    </citation>
    <scope>NUCLEOTIDE SEQUENCE [LARGE SCALE GENOMIC DNA]</scope>
    <source>
        <strain evidence="22 23">SC-DP-2</strain>
    </source>
</reference>
<dbReference type="GO" id="GO:0140326">
    <property type="term" value="F:ATPase-coupled intramembrane lipid transporter activity"/>
    <property type="evidence" value="ECO:0007669"/>
    <property type="project" value="UniProtKB-EC"/>
</dbReference>
<feature type="binding site" evidence="15">
    <location>
        <position position="1399"/>
    </location>
    <ligand>
        <name>ATP</name>
        <dbReference type="ChEBI" id="CHEBI:30616"/>
    </ligand>
</feature>
<evidence type="ECO:0000259" key="20">
    <source>
        <dbReference type="Pfam" id="PF16209"/>
    </source>
</evidence>
<feature type="active site" description="4-aspartylphosphate intermediate" evidence="14">
    <location>
        <position position="803"/>
    </location>
</feature>
<feature type="binding site" evidence="15">
    <location>
        <position position="1133"/>
    </location>
    <ligand>
        <name>ATP</name>
        <dbReference type="ChEBI" id="CHEBI:30616"/>
    </ligand>
</feature>
<feature type="binding site" evidence="15">
    <location>
        <position position="805"/>
    </location>
    <ligand>
        <name>ATP</name>
        <dbReference type="ChEBI" id="CHEBI:30616"/>
    </ligand>
</feature>
<feature type="binding site" evidence="15">
    <location>
        <position position="1365"/>
    </location>
    <ligand>
        <name>ATP</name>
        <dbReference type="ChEBI" id="CHEBI:30616"/>
    </ligand>
</feature>
<feature type="binding site" evidence="15">
    <location>
        <position position="987"/>
    </location>
    <ligand>
        <name>ATP</name>
        <dbReference type="ChEBI" id="CHEBI:30616"/>
    </ligand>
</feature>
<feature type="binding site" evidence="15">
    <location>
        <position position="1091"/>
    </location>
    <ligand>
        <name>ATP</name>
        <dbReference type="ChEBI" id="CHEBI:30616"/>
    </ligand>
</feature>
<dbReference type="InterPro" id="IPR018303">
    <property type="entry name" value="ATPase_P-typ_P_site"/>
</dbReference>